<dbReference type="InterPro" id="IPR004107">
    <property type="entry name" value="Integrase_SAM-like_N"/>
</dbReference>
<dbReference type="InterPro" id="IPR013762">
    <property type="entry name" value="Integrase-like_cat_sf"/>
</dbReference>
<dbReference type="EMBL" id="JAFICZ010000001">
    <property type="protein sequence ID" value="MBP1297400.1"/>
    <property type="molecule type" value="Genomic_DNA"/>
</dbReference>
<feature type="domain" description="Core-binding (CB)" evidence="7">
    <location>
        <begin position="61"/>
        <end position="144"/>
    </location>
</feature>
<evidence type="ECO:0000256" key="5">
    <source>
        <dbReference type="PROSITE-ProRule" id="PRU01248"/>
    </source>
</evidence>
<dbReference type="RefSeq" id="WP_209945129.1">
    <property type="nucleotide sequence ID" value="NZ_JAFICZ010000001.1"/>
</dbReference>
<keyword evidence="4" id="KW-0233">DNA recombination</keyword>
<dbReference type="Pfam" id="PF00589">
    <property type="entry name" value="Phage_integrase"/>
    <property type="match status" value="1"/>
</dbReference>
<keyword evidence="2" id="KW-0229">DNA integration</keyword>
<protein>
    <submittedName>
        <fullName evidence="8">Integrase</fullName>
    </submittedName>
</protein>
<dbReference type="Gene3D" id="1.10.150.130">
    <property type="match status" value="1"/>
</dbReference>
<dbReference type="PROSITE" id="PS51900">
    <property type="entry name" value="CB"/>
    <property type="match status" value="1"/>
</dbReference>
<comment type="caution">
    <text evidence="8">The sequence shown here is derived from an EMBL/GenBank/DDBJ whole genome shotgun (WGS) entry which is preliminary data.</text>
</comment>
<dbReference type="PANTHER" id="PTHR30349">
    <property type="entry name" value="PHAGE INTEGRASE-RELATED"/>
    <property type="match status" value="1"/>
</dbReference>
<dbReference type="GO" id="GO:0003677">
    <property type="term" value="F:DNA binding"/>
    <property type="evidence" value="ECO:0007669"/>
    <property type="project" value="UniProtKB-UniRule"/>
</dbReference>
<dbReference type="InterPro" id="IPR050090">
    <property type="entry name" value="Tyrosine_recombinase_XerCD"/>
</dbReference>
<evidence type="ECO:0000313" key="9">
    <source>
        <dbReference type="Proteomes" id="UP000673383"/>
    </source>
</evidence>
<gene>
    <name evidence="8" type="ORF">JOH49_007153</name>
</gene>
<dbReference type="PANTHER" id="PTHR30349:SF41">
    <property type="entry name" value="INTEGRASE_RECOMBINASE PROTEIN MJ0367-RELATED"/>
    <property type="match status" value="1"/>
</dbReference>
<evidence type="ECO:0000313" key="8">
    <source>
        <dbReference type="EMBL" id="MBP1297400.1"/>
    </source>
</evidence>
<dbReference type="Gene3D" id="1.10.443.10">
    <property type="entry name" value="Intergrase catalytic core"/>
    <property type="match status" value="1"/>
</dbReference>
<dbReference type="InterPro" id="IPR044068">
    <property type="entry name" value="CB"/>
</dbReference>
<dbReference type="PROSITE" id="PS51898">
    <property type="entry name" value="TYR_RECOMBINASE"/>
    <property type="match status" value="1"/>
</dbReference>
<organism evidence="8 9">
    <name type="scientific">Bradyrhizobium elkanii</name>
    <dbReference type="NCBI Taxonomy" id="29448"/>
    <lineage>
        <taxon>Bacteria</taxon>
        <taxon>Pseudomonadati</taxon>
        <taxon>Pseudomonadota</taxon>
        <taxon>Alphaproteobacteria</taxon>
        <taxon>Hyphomicrobiales</taxon>
        <taxon>Nitrobacteraceae</taxon>
        <taxon>Bradyrhizobium</taxon>
    </lineage>
</organism>
<dbReference type="Proteomes" id="UP000673383">
    <property type="component" value="Unassembled WGS sequence"/>
</dbReference>
<name>A0A8I1YCG5_BRAEL</name>
<dbReference type="InterPro" id="IPR011010">
    <property type="entry name" value="DNA_brk_join_enz"/>
</dbReference>
<proteinExistence type="inferred from homology"/>
<evidence type="ECO:0000259" key="6">
    <source>
        <dbReference type="PROSITE" id="PS51898"/>
    </source>
</evidence>
<evidence type="ECO:0000256" key="1">
    <source>
        <dbReference type="ARBA" id="ARBA00008857"/>
    </source>
</evidence>
<dbReference type="GO" id="GO:0006310">
    <property type="term" value="P:DNA recombination"/>
    <property type="evidence" value="ECO:0007669"/>
    <property type="project" value="UniProtKB-KW"/>
</dbReference>
<dbReference type="Pfam" id="PF14659">
    <property type="entry name" value="Phage_int_SAM_3"/>
    <property type="match status" value="1"/>
</dbReference>
<dbReference type="SUPFAM" id="SSF56349">
    <property type="entry name" value="DNA breaking-rejoining enzymes"/>
    <property type="match status" value="1"/>
</dbReference>
<dbReference type="GO" id="GO:0015074">
    <property type="term" value="P:DNA integration"/>
    <property type="evidence" value="ECO:0007669"/>
    <property type="project" value="UniProtKB-KW"/>
</dbReference>
<feature type="domain" description="Tyr recombinase" evidence="6">
    <location>
        <begin position="167"/>
        <end position="393"/>
    </location>
</feature>
<dbReference type="AlphaFoldDB" id="A0A8I1YCG5"/>
<reference evidence="8" key="1">
    <citation type="submission" date="2021-02" db="EMBL/GenBank/DDBJ databases">
        <title>Genomic Encyclopedia of Type Strains, Phase IV (KMG-V): Genome sequencing to study the core and pangenomes of soil and plant-associated prokaryotes.</title>
        <authorList>
            <person name="Whitman W."/>
        </authorList>
    </citation>
    <scope>NUCLEOTIDE SEQUENCE</scope>
    <source>
        <strain evidence="8">USDA 406</strain>
    </source>
</reference>
<sequence>MANIRKRTLPSGKTRWEVAYVDGGGVRRAKLFPRKSDADAWLVDARHDLARGLHTAGRVSPTIKEAAALWIKRCQEKGLEPMTVKGYEEHVDLHIVPFIGAKKLSDLTVPAVHAFADQLRDAGRSSEMVKRVIRSLGGIFKEARRRGLSNTAPTVGLDLDIPDRDDPRPIIPTKAELNAIINNATGRWRPVILVAIFCGLRASELRGLRWADVDLDAKVISVTQRADASHRIGKLKSKSAYRAIPCPPLALNALREWRLTCPRRHTGKKDANGEPVMALDLVFPNGLGKVESHSNLVERGLEPILKAAGLIEVRSVLDAGGKPVVKGGEPQFVEAGKYGMHSLRHACASLWIESGHNPKQIQRLMGHSSIKVTYDVYGHLFADAEADQKAAEDIETRLRGA</sequence>
<comment type="similarity">
    <text evidence="1">Belongs to the 'phage' integrase family.</text>
</comment>
<keyword evidence="3 5" id="KW-0238">DNA-binding</keyword>
<dbReference type="InterPro" id="IPR002104">
    <property type="entry name" value="Integrase_catalytic"/>
</dbReference>
<accession>A0A8I1YCG5</accession>
<dbReference type="CDD" id="cd01189">
    <property type="entry name" value="INT_ICEBs1_C_like"/>
    <property type="match status" value="1"/>
</dbReference>
<dbReference type="InterPro" id="IPR010998">
    <property type="entry name" value="Integrase_recombinase_N"/>
</dbReference>
<evidence type="ECO:0000256" key="2">
    <source>
        <dbReference type="ARBA" id="ARBA00022908"/>
    </source>
</evidence>
<evidence type="ECO:0000256" key="3">
    <source>
        <dbReference type="ARBA" id="ARBA00023125"/>
    </source>
</evidence>
<evidence type="ECO:0000256" key="4">
    <source>
        <dbReference type="ARBA" id="ARBA00023172"/>
    </source>
</evidence>
<evidence type="ECO:0000259" key="7">
    <source>
        <dbReference type="PROSITE" id="PS51900"/>
    </source>
</evidence>